<evidence type="ECO:0000313" key="3">
    <source>
        <dbReference type="Proteomes" id="UP001189429"/>
    </source>
</evidence>
<evidence type="ECO:0000256" key="1">
    <source>
        <dbReference type="SAM" id="Phobius"/>
    </source>
</evidence>
<name>A0ABN9SDK0_9DINO</name>
<organism evidence="2 3">
    <name type="scientific">Prorocentrum cordatum</name>
    <dbReference type="NCBI Taxonomy" id="2364126"/>
    <lineage>
        <taxon>Eukaryota</taxon>
        <taxon>Sar</taxon>
        <taxon>Alveolata</taxon>
        <taxon>Dinophyceae</taxon>
        <taxon>Prorocentrales</taxon>
        <taxon>Prorocentraceae</taxon>
        <taxon>Prorocentrum</taxon>
    </lineage>
</organism>
<dbReference type="Proteomes" id="UP001189429">
    <property type="component" value="Unassembled WGS sequence"/>
</dbReference>
<comment type="caution">
    <text evidence="2">The sequence shown here is derived from an EMBL/GenBank/DDBJ whole genome shotgun (WGS) entry which is preliminary data.</text>
</comment>
<feature type="transmembrane region" description="Helical" evidence="1">
    <location>
        <begin position="105"/>
        <end position="125"/>
    </location>
</feature>
<protein>
    <submittedName>
        <fullName evidence="2">Uncharacterized protein</fullName>
    </submittedName>
</protein>
<proteinExistence type="predicted"/>
<dbReference type="EMBL" id="CAUYUJ010010668">
    <property type="protein sequence ID" value="CAK0829950.1"/>
    <property type="molecule type" value="Genomic_DNA"/>
</dbReference>
<keyword evidence="3" id="KW-1185">Reference proteome</keyword>
<keyword evidence="1" id="KW-0812">Transmembrane</keyword>
<evidence type="ECO:0000313" key="2">
    <source>
        <dbReference type="EMBL" id="CAK0829950.1"/>
    </source>
</evidence>
<sequence>MRVGEGARVFVFGRPLPRPKEYLLDPGAGSAAAKSWPERDCFATLASMRRFVEAMSRAAASNIASGSDPEAVPSSEEQDLLFAQRIGAHIEPLDRQRQQHCERRTAAVLAATILGVAGTIVALSGRPKGGVVFTGTVSAEASSLGVAVCVLGQMSRLEIDSKIRNIAEPIANFTNVDFFLSLEVGGAVFNNQETNVMGEGCGSTAYSVEEVKEAFAPYFRGGRFDPHKGENVALDRWPMLYKDKHPGDNYANRSARSKHIANVMSQMRHQRDCVDLIQQHEKSTGGRYDVVLKVRDNTLALRPVVPEKLLNITEVLFKHCDWWGGLQDKVMLLPRKYLEKTLGATYRSMLAVTNDPVLDPKLKKMSLHSQNTEQVLKHVIVASGVPRRELKFDEETNESNGSDYLPFVDGRCHPGGTSGSGDQWCVVSHCKDCYPRAPWTFNASCSVNMHTGHISKTINFTEKCKFSFHR</sequence>
<keyword evidence="1" id="KW-1133">Transmembrane helix</keyword>
<accession>A0ABN9SDK0</accession>
<gene>
    <name evidence="2" type="ORF">PCOR1329_LOCUS28731</name>
</gene>
<keyword evidence="1" id="KW-0472">Membrane</keyword>
<reference evidence="2" key="1">
    <citation type="submission" date="2023-10" db="EMBL/GenBank/DDBJ databases">
        <authorList>
            <person name="Chen Y."/>
            <person name="Shah S."/>
            <person name="Dougan E. K."/>
            <person name="Thang M."/>
            <person name="Chan C."/>
        </authorList>
    </citation>
    <scope>NUCLEOTIDE SEQUENCE [LARGE SCALE GENOMIC DNA]</scope>
</reference>